<protein>
    <recommendedName>
        <fullName evidence="1">DNA repair protein</fullName>
    </recommendedName>
</protein>
<dbReference type="KEGG" id="nga:Ngar_c19250"/>
<dbReference type="BioCyc" id="CNIT1237085:G1324-1923-MONOMER"/>
<evidence type="ECO:0000313" key="5">
    <source>
        <dbReference type="Proteomes" id="UP000008037"/>
    </source>
</evidence>
<dbReference type="Proteomes" id="UP000008037">
    <property type="component" value="Chromosome"/>
</dbReference>
<dbReference type="HOGENOM" id="CLU_039703_0_0_2"/>
<dbReference type="HAMAP" id="MF_02096">
    <property type="entry name" value="Nre"/>
    <property type="match status" value="1"/>
</dbReference>
<feature type="domain" description="Archaeal Nre C-terminal" evidence="3">
    <location>
        <begin position="287"/>
        <end position="396"/>
    </location>
</feature>
<comment type="similarity">
    <text evidence="1">Belongs to the Nre family.</text>
</comment>
<dbReference type="Pfam" id="PF04895">
    <property type="entry name" value="Nre_C"/>
    <property type="match status" value="1"/>
</dbReference>
<dbReference type="InParanoid" id="K0IKD8"/>
<gene>
    <name evidence="4" type="ordered locus">Ngar_c19250</name>
</gene>
<dbReference type="STRING" id="1237085.Ngar_c19250"/>
<dbReference type="EMBL" id="CP002408">
    <property type="protein sequence ID" value="AFU58857.1"/>
    <property type="molecule type" value="Genomic_DNA"/>
</dbReference>
<evidence type="ECO:0000313" key="4">
    <source>
        <dbReference type="EMBL" id="AFU58857.1"/>
    </source>
</evidence>
<accession>K0IKD8</accession>
<dbReference type="InterPro" id="IPR033167">
    <property type="entry name" value="Nre"/>
</dbReference>
<dbReference type="PANTHER" id="PTHR38136:SF2">
    <property type="entry name" value="DNA REPAIR PROTEIN"/>
    <property type="match status" value="1"/>
</dbReference>
<evidence type="ECO:0000259" key="2">
    <source>
        <dbReference type="Pfam" id="PF04894"/>
    </source>
</evidence>
<dbReference type="OrthoDB" id="6609at2157"/>
<name>K0IKD8_NITGG</name>
<dbReference type="InterPro" id="IPR006978">
    <property type="entry name" value="Nre_N"/>
</dbReference>
<dbReference type="GeneID" id="13795788"/>
<keyword evidence="5" id="KW-1185">Reference proteome</keyword>
<dbReference type="PANTHER" id="PTHR38136">
    <property type="entry name" value="DNA REPAIR PROTEIN"/>
    <property type="match status" value="1"/>
</dbReference>
<evidence type="ECO:0000259" key="3">
    <source>
        <dbReference type="Pfam" id="PF04895"/>
    </source>
</evidence>
<dbReference type="GO" id="GO:0006281">
    <property type="term" value="P:DNA repair"/>
    <property type="evidence" value="ECO:0007669"/>
    <property type="project" value="UniProtKB-UniRule"/>
</dbReference>
<organism evidence="4 5">
    <name type="scientific">Nitrososphaera gargensis (strain Ga9.2)</name>
    <dbReference type="NCBI Taxonomy" id="1237085"/>
    <lineage>
        <taxon>Archaea</taxon>
        <taxon>Nitrososphaerota</taxon>
        <taxon>Nitrososphaeria</taxon>
        <taxon>Nitrososphaerales</taxon>
        <taxon>Nitrososphaeraceae</taxon>
        <taxon>Nitrososphaera</taxon>
    </lineage>
</organism>
<evidence type="ECO:0000256" key="1">
    <source>
        <dbReference type="HAMAP-Rule" id="MF_02096"/>
    </source>
</evidence>
<dbReference type="AlphaFoldDB" id="K0IKD8"/>
<dbReference type="Pfam" id="PF04894">
    <property type="entry name" value="Nre_N"/>
    <property type="match status" value="1"/>
</dbReference>
<keyword evidence="1" id="KW-0227">DNA damage</keyword>
<comment type="caution">
    <text evidence="1">Lacks conserved residue(s) required for the propagation of feature annotation.</text>
</comment>
<sequence length="397" mass="44494">MSSSSPADIKKKLEQNWIQFLKANSAKLALDAIDGSSPPSVFVGRYGYPKVRIGPMIPPTHGDTTILDRTELWAGKSIEEIANYRLSLVRGVFTMNVHDTSGRYLENMQELAMSERPADSEATFEKKPLADIELDKEVRLNTEAAPFGPAAPLKTFKASSLSADQRIEAAHYDTDLRASDAIMELYRRGVETSGIHRVLSVGMLGLKKNRKLVPTRWSISATDDTISSRLIKENEANPSIDLFEVTQYSHLANYYSVVLIPDEVWSFEMIESWFTSSGQIVMGSDYEDARGLDHYPTIAGAYFAARLAVAEHLAHRCRKAAALVLREIHPEYVMPLGVWQIREGVREALKKPPQKFESIEQAISFASAGMSMSRQEIASKSWLWRAFKNQTRITDFA</sequence>
<feature type="domain" description="Archaeal Nre N-terminal" evidence="2">
    <location>
        <begin position="25"/>
        <end position="277"/>
    </location>
</feature>
<comment type="function">
    <text evidence="1">Involved in DNA damage repair.</text>
</comment>
<dbReference type="InterPro" id="IPR006979">
    <property type="entry name" value="Nre_C"/>
</dbReference>
<dbReference type="PATRIC" id="fig|1237085.11.peg.1904"/>
<keyword evidence="1" id="KW-0234">DNA repair</keyword>
<dbReference type="RefSeq" id="WP_015019393.1">
    <property type="nucleotide sequence ID" value="NC_018719.1"/>
</dbReference>
<proteinExistence type="inferred from homology"/>
<reference evidence="4 5" key="1">
    <citation type="journal article" date="2012" name="Environ. Microbiol.">
        <title>The genome of the ammonia-oxidizing Candidatus Nitrososphaera gargensis: insights into metabolic versatility and environmental adaptations.</title>
        <authorList>
            <person name="Spang A."/>
            <person name="Poehlein A."/>
            <person name="Offre P."/>
            <person name="Zumbragel S."/>
            <person name="Haider S."/>
            <person name="Rychlik N."/>
            <person name="Nowka B."/>
            <person name="Schmeisser C."/>
            <person name="Lebedeva E.V."/>
            <person name="Rattei T."/>
            <person name="Bohm C."/>
            <person name="Schmid M."/>
            <person name="Galushko A."/>
            <person name="Hatzenpichler R."/>
            <person name="Weinmaier T."/>
            <person name="Daniel R."/>
            <person name="Schleper C."/>
            <person name="Spieck E."/>
            <person name="Streit W."/>
            <person name="Wagner M."/>
        </authorList>
    </citation>
    <scope>NUCLEOTIDE SEQUENCE [LARGE SCALE GENOMIC DNA]</scope>
    <source>
        <strain evidence="5">Ga9.2</strain>
    </source>
</reference>